<sequence>MATSLPFFLASAFTTSPFGGNPAVTIFLKGELPTETMQKLATTFNQPMVSYITEALPSSTEKVAAFGIRWFTPSHEVPLCGHATLVAAKVILQTGLVSKKVEVINLHTQNGVVVSAIKGDGEWLEVQLPANIVEEVTPEDKARVSALVADAVGKPDVAVKNVLKGGKGMEHGLLIELDEKENLGGIEVDPSKLLTTGWDVNVITTACTDGSALFVSRMFAPMHLKSIGGEDHVCGSAHCMLTPYWSRKLQFAKGGEMKARQVSKRGGDIKVAWDEEREIIRLMGQVVIYTKGEVLL</sequence>
<dbReference type="NCBIfam" id="TIGR00654">
    <property type="entry name" value="PhzF_family"/>
    <property type="match status" value="1"/>
</dbReference>
<reference evidence="4" key="1">
    <citation type="submission" date="2024-06" db="EMBL/GenBank/DDBJ databases">
        <title>Multi-omics analyses provide insights into the biosynthesis of the anticancer antibiotic pleurotin in Hohenbuehelia grisea.</title>
        <authorList>
            <person name="Weaver J.A."/>
            <person name="Alberti F."/>
        </authorList>
    </citation>
    <scope>NUCLEOTIDE SEQUENCE [LARGE SCALE GENOMIC DNA]</scope>
    <source>
        <strain evidence="4">T-177</strain>
    </source>
</reference>
<comment type="caution">
    <text evidence="3">The sequence shown here is derived from an EMBL/GenBank/DDBJ whole genome shotgun (WGS) entry which is preliminary data.</text>
</comment>
<organism evidence="3 4">
    <name type="scientific">Hohenbuehelia grisea</name>
    <dbReference type="NCBI Taxonomy" id="104357"/>
    <lineage>
        <taxon>Eukaryota</taxon>
        <taxon>Fungi</taxon>
        <taxon>Dikarya</taxon>
        <taxon>Basidiomycota</taxon>
        <taxon>Agaricomycotina</taxon>
        <taxon>Agaricomycetes</taxon>
        <taxon>Agaricomycetidae</taxon>
        <taxon>Agaricales</taxon>
        <taxon>Pleurotineae</taxon>
        <taxon>Pleurotaceae</taxon>
        <taxon>Hohenbuehelia</taxon>
    </lineage>
</organism>
<dbReference type="InterPro" id="IPR003719">
    <property type="entry name" value="Phenazine_PhzF-like"/>
</dbReference>
<evidence type="ECO:0000256" key="2">
    <source>
        <dbReference type="ARBA" id="ARBA00023235"/>
    </source>
</evidence>
<dbReference type="PANTHER" id="PTHR13774">
    <property type="entry name" value="PHENAZINE BIOSYNTHESIS PROTEIN"/>
    <property type="match status" value="1"/>
</dbReference>
<evidence type="ECO:0000313" key="3">
    <source>
        <dbReference type="EMBL" id="KAL0951680.1"/>
    </source>
</evidence>
<evidence type="ECO:0008006" key="5">
    <source>
        <dbReference type="Google" id="ProtNLM"/>
    </source>
</evidence>
<dbReference type="Proteomes" id="UP001556367">
    <property type="component" value="Unassembled WGS sequence"/>
</dbReference>
<accession>A0ABR3J7P8</accession>
<protein>
    <recommendedName>
        <fullName evidence="5">Diaminopimelate epimerase-like protein</fullName>
    </recommendedName>
</protein>
<dbReference type="Pfam" id="PF02567">
    <property type="entry name" value="PhzC-PhzF"/>
    <property type="match status" value="1"/>
</dbReference>
<dbReference type="EMBL" id="JASNQZ010000011">
    <property type="protein sequence ID" value="KAL0951680.1"/>
    <property type="molecule type" value="Genomic_DNA"/>
</dbReference>
<proteinExistence type="inferred from homology"/>
<dbReference type="PIRSF" id="PIRSF016184">
    <property type="entry name" value="PhzC_PhzF"/>
    <property type="match status" value="1"/>
</dbReference>
<keyword evidence="4" id="KW-1185">Reference proteome</keyword>
<dbReference type="Gene3D" id="3.10.310.10">
    <property type="entry name" value="Diaminopimelate Epimerase, Chain A, domain 1"/>
    <property type="match status" value="2"/>
</dbReference>
<evidence type="ECO:0000256" key="1">
    <source>
        <dbReference type="ARBA" id="ARBA00008270"/>
    </source>
</evidence>
<evidence type="ECO:0000313" key="4">
    <source>
        <dbReference type="Proteomes" id="UP001556367"/>
    </source>
</evidence>
<name>A0ABR3J7P8_9AGAR</name>
<dbReference type="SUPFAM" id="SSF54506">
    <property type="entry name" value="Diaminopimelate epimerase-like"/>
    <property type="match status" value="1"/>
</dbReference>
<comment type="similarity">
    <text evidence="1">Belongs to the PhzF family.</text>
</comment>
<dbReference type="PANTHER" id="PTHR13774:SF17">
    <property type="entry name" value="PHENAZINE BIOSYNTHESIS-LIKE DOMAIN-CONTAINING PROTEIN"/>
    <property type="match status" value="1"/>
</dbReference>
<keyword evidence="2" id="KW-0413">Isomerase</keyword>
<gene>
    <name evidence="3" type="ORF">HGRIS_008359</name>
</gene>